<dbReference type="GO" id="GO:0003400">
    <property type="term" value="P:regulation of COPII vesicle coating"/>
    <property type="evidence" value="ECO:0007669"/>
    <property type="project" value="UniProtKB-UniRule"/>
</dbReference>
<keyword evidence="12" id="KW-1185">Reference proteome</keyword>
<keyword evidence="8" id="KW-1133">Transmembrane helix</keyword>
<evidence type="ECO:0000256" key="9">
    <source>
        <dbReference type="ARBA" id="ARBA00023136"/>
    </source>
</evidence>
<evidence type="ECO:0000256" key="3">
    <source>
        <dbReference type="ARBA" id="ARBA00022692"/>
    </source>
</evidence>
<dbReference type="Gene3D" id="2.130.10.10">
    <property type="entry name" value="YVTN repeat-like/Quinoprotein amine dehydrogenase"/>
    <property type="match status" value="1"/>
</dbReference>
<keyword evidence="2 10" id="KW-0853">WD repeat</keyword>
<evidence type="ECO:0000256" key="6">
    <source>
        <dbReference type="ARBA" id="ARBA00022892"/>
    </source>
</evidence>
<evidence type="ECO:0000313" key="11">
    <source>
        <dbReference type="EMBL" id="KAK4190059.1"/>
    </source>
</evidence>
<evidence type="ECO:0000256" key="7">
    <source>
        <dbReference type="ARBA" id="ARBA00022927"/>
    </source>
</evidence>
<organism evidence="11 12">
    <name type="scientific">Podospora australis</name>
    <dbReference type="NCBI Taxonomy" id="1536484"/>
    <lineage>
        <taxon>Eukaryota</taxon>
        <taxon>Fungi</taxon>
        <taxon>Dikarya</taxon>
        <taxon>Ascomycota</taxon>
        <taxon>Pezizomycotina</taxon>
        <taxon>Sordariomycetes</taxon>
        <taxon>Sordariomycetidae</taxon>
        <taxon>Sordariales</taxon>
        <taxon>Podosporaceae</taxon>
        <taxon>Podospora</taxon>
    </lineage>
</organism>
<keyword evidence="6" id="KW-0931">ER-Golgi transport</keyword>
<keyword evidence="3" id="KW-0812">Transmembrane</keyword>
<evidence type="ECO:0000256" key="2">
    <source>
        <dbReference type="ARBA" id="ARBA00022574"/>
    </source>
</evidence>
<dbReference type="InterPro" id="IPR045260">
    <property type="entry name" value="Sec12-like"/>
</dbReference>
<comment type="function">
    <text evidence="10">Guanine nucleotide-exchange factor (GEF) required for the formation or budding of transport vesicles from the ER.</text>
</comment>
<comment type="similarity">
    <text evidence="10">Belongs to the WD repeat SEC12 family.</text>
</comment>
<name>A0AAN7AKH8_9PEZI</name>
<dbReference type="SUPFAM" id="SSF50978">
    <property type="entry name" value="WD40 repeat-like"/>
    <property type="match status" value="1"/>
</dbReference>
<dbReference type="InterPro" id="IPR036322">
    <property type="entry name" value="WD40_repeat_dom_sf"/>
</dbReference>
<comment type="subcellular location">
    <subcellularLocation>
        <location evidence="10">Endoplasmic reticulum membrane</location>
        <topology evidence="10">Single-pass type II membrane protein</topology>
    </subcellularLocation>
    <subcellularLocation>
        <location evidence="10">Golgi apparatus membrane</location>
        <topology evidence="10">Single-pass type II membrane protein</topology>
    </subcellularLocation>
</comment>
<dbReference type="PANTHER" id="PTHR23284:SF0">
    <property type="entry name" value="PROLACTIN REGULATORY ELEMENT-BINDING PROTEIN"/>
    <property type="match status" value="1"/>
</dbReference>
<reference evidence="11" key="1">
    <citation type="journal article" date="2023" name="Mol. Phylogenet. Evol.">
        <title>Genome-scale phylogeny and comparative genomics of the fungal order Sordariales.</title>
        <authorList>
            <person name="Hensen N."/>
            <person name="Bonometti L."/>
            <person name="Westerberg I."/>
            <person name="Brannstrom I.O."/>
            <person name="Guillou S."/>
            <person name="Cros-Aarteil S."/>
            <person name="Calhoun S."/>
            <person name="Haridas S."/>
            <person name="Kuo A."/>
            <person name="Mondo S."/>
            <person name="Pangilinan J."/>
            <person name="Riley R."/>
            <person name="LaButti K."/>
            <person name="Andreopoulos B."/>
            <person name="Lipzen A."/>
            <person name="Chen C."/>
            <person name="Yan M."/>
            <person name="Daum C."/>
            <person name="Ng V."/>
            <person name="Clum A."/>
            <person name="Steindorff A."/>
            <person name="Ohm R.A."/>
            <person name="Martin F."/>
            <person name="Silar P."/>
            <person name="Natvig D.O."/>
            <person name="Lalanne C."/>
            <person name="Gautier V."/>
            <person name="Ament-Velasquez S.L."/>
            <person name="Kruys A."/>
            <person name="Hutchinson M.I."/>
            <person name="Powell A.J."/>
            <person name="Barry K."/>
            <person name="Miller A.N."/>
            <person name="Grigoriev I.V."/>
            <person name="Debuchy R."/>
            <person name="Gladieux P."/>
            <person name="Hiltunen Thoren M."/>
            <person name="Johannesson H."/>
        </authorList>
    </citation>
    <scope>NUCLEOTIDE SEQUENCE</scope>
    <source>
        <strain evidence="11">PSN309</strain>
    </source>
</reference>
<dbReference type="InterPro" id="IPR015943">
    <property type="entry name" value="WD40/YVTN_repeat-like_dom_sf"/>
</dbReference>
<keyword evidence="5 10" id="KW-0256">Endoplasmic reticulum</keyword>
<evidence type="ECO:0000313" key="12">
    <source>
        <dbReference type="Proteomes" id="UP001302126"/>
    </source>
</evidence>
<evidence type="ECO:0000256" key="10">
    <source>
        <dbReference type="RuleBase" id="RU369019"/>
    </source>
</evidence>
<evidence type="ECO:0000256" key="4">
    <source>
        <dbReference type="ARBA" id="ARBA00022737"/>
    </source>
</evidence>
<dbReference type="GO" id="GO:0000139">
    <property type="term" value="C:Golgi membrane"/>
    <property type="evidence" value="ECO:0007669"/>
    <property type="project" value="UniProtKB-SubCell"/>
</dbReference>
<dbReference type="EMBL" id="MU864369">
    <property type="protein sequence ID" value="KAK4190059.1"/>
    <property type="molecule type" value="Genomic_DNA"/>
</dbReference>
<proteinExistence type="inferred from homology"/>
<keyword evidence="4 10" id="KW-0677">Repeat</keyword>
<evidence type="ECO:0000256" key="1">
    <source>
        <dbReference type="ARBA" id="ARBA00022448"/>
    </source>
</evidence>
<evidence type="ECO:0000256" key="8">
    <source>
        <dbReference type="ARBA" id="ARBA00022989"/>
    </source>
</evidence>
<sequence length="601" mass="64407">MAPLIPSAELRLSYPLYAVDFDPQDDTRLVVGGGGGASRTGVGNKISVLDTSNPESLEIVSELELSRDEDSVNTIAVGARQKDSILVYAGINSGEADVKKGKNEHFRVFSAPTKAKAGAIRELSRTSLFKTEDKETYQRVLRISNPTEGSKQVGAAATGTSQDPQIALFDLPTWKDSKAAAPAARGVLEVAKEATDMDILQTSQDSYQLVYCDDYEIHTFNIGGDKPSDEPSNVWTQPHDEATGAPRPTFRSIRYLTSTFVLAVANLPKAGGVVIQGFRLPSSQDNSKESQAGKARLAVSVKLPKTVKRATGMAVRNLSPLTSTEKSQRDTQFVIAVTGQDSSITLYTLSHQALGHLSLITNLHIITTLKEVHPSAISGLAFSCPPSPLPSSEKSSPIKTPSLKLASIGSMGNTLVVHTLPLKKLPADGPNRPDRHVVALESHGPSRSDFYLFCALVVLFIGFLAQGVLEINGLAPPRIGATHWTPTSWQASHVRVGYVPGGGGIVQHVLPTEGILAEYLSEVSQGDHKVVLNADENTEEIKVQSGKEGTVWEKLSAEQKKAWKGRLKSAGHWGEEMGEAVFKGVLFGEIGGIIGGIVREL</sequence>
<dbReference type="GO" id="GO:0005085">
    <property type="term" value="F:guanyl-nucleotide exchange factor activity"/>
    <property type="evidence" value="ECO:0007669"/>
    <property type="project" value="InterPro"/>
</dbReference>
<keyword evidence="7 10" id="KW-0653">Protein transport</keyword>
<keyword evidence="9" id="KW-0472">Membrane</keyword>
<dbReference type="Proteomes" id="UP001302126">
    <property type="component" value="Unassembled WGS sequence"/>
</dbReference>
<dbReference type="PANTHER" id="PTHR23284">
    <property type="entry name" value="PROLACTIN REGULATORY ELEMENT BINDING PROTEIN"/>
    <property type="match status" value="1"/>
</dbReference>
<gene>
    <name evidence="11" type="ORF">QBC35DRAFT_543570</name>
</gene>
<dbReference type="AlphaFoldDB" id="A0AAN7AKH8"/>
<dbReference type="GO" id="GO:0005789">
    <property type="term" value="C:endoplasmic reticulum membrane"/>
    <property type="evidence" value="ECO:0007669"/>
    <property type="project" value="UniProtKB-SubCell"/>
</dbReference>
<accession>A0AAN7AKH8</accession>
<comment type="caution">
    <text evidence="11">The sequence shown here is derived from an EMBL/GenBank/DDBJ whole genome shotgun (WGS) entry which is preliminary data.</text>
</comment>
<keyword evidence="1 10" id="KW-0813">Transport</keyword>
<dbReference type="GO" id="GO:0006888">
    <property type="term" value="P:endoplasmic reticulum to Golgi vesicle-mediated transport"/>
    <property type="evidence" value="ECO:0007669"/>
    <property type="project" value="UniProtKB-UniRule"/>
</dbReference>
<dbReference type="GO" id="GO:0015031">
    <property type="term" value="P:protein transport"/>
    <property type="evidence" value="ECO:0007669"/>
    <property type="project" value="UniProtKB-KW"/>
</dbReference>
<evidence type="ECO:0000256" key="5">
    <source>
        <dbReference type="ARBA" id="ARBA00022824"/>
    </source>
</evidence>
<reference evidence="11" key="2">
    <citation type="submission" date="2023-05" db="EMBL/GenBank/DDBJ databases">
        <authorList>
            <consortium name="Lawrence Berkeley National Laboratory"/>
            <person name="Steindorff A."/>
            <person name="Hensen N."/>
            <person name="Bonometti L."/>
            <person name="Westerberg I."/>
            <person name="Brannstrom I.O."/>
            <person name="Guillou S."/>
            <person name="Cros-Aarteil S."/>
            <person name="Calhoun S."/>
            <person name="Haridas S."/>
            <person name="Kuo A."/>
            <person name="Mondo S."/>
            <person name="Pangilinan J."/>
            <person name="Riley R."/>
            <person name="Labutti K."/>
            <person name="Andreopoulos B."/>
            <person name="Lipzen A."/>
            <person name="Chen C."/>
            <person name="Yanf M."/>
            <person name="Daum C."/>
            <person name="Ng V."/>
            <person name="Clum A."/>
            <person name="Ohm R."/>
            <person name="Martin F."/>
            <person name="Silar P."/>
            <person name="Natvig D."/>
            <person name="Lalanne C."/>
            <person name="Gautier V."/>
            <person name="Ament-Velasquez S.L."/>
            <person name="Kruys A."/>
            <person name="Hutchinson M.I."/>
            <person name="Powell A.J."/>
            <person name="Barry K."/>
            <person name="Miller A.N."/>
            <person name="Grigoriev I.V."/>
            <person name="Debuchy R."/>
            <person name="Gladieux P."/>
            <person name="Thoren M.H."/>
            <person name="Johannesson H."/>
        </authorList>
    </citation>
    <scope>NUCLEOTIDE SEQUENCE</scope>
    <source>
        <strain evidence="11">PSN309</strain>
    </source>
</reference>
<protein>
    <recommendedName>
        <fullName evidence="10">Guanine nucleotide-exchange factor SEC12</fullName>
    </recommendedName>
</protein>